<dbReference type="AlphaFoldDB" id="A0A4T3F3P2"/>
<gene>
    <name evidence="9 10" type="primary">cas2</name>
    <name evidence="10" type="ORF">E5222_09445</name>
</gene>
<dbReference type="InterPro" id="IPR021127">
    <property type="entry name" value="CRISPR_associated_Cas2"/>
</dbReference>
<dbReference type="SUPFAM" id="SSF143430">
    <property type="entry name" value="TTP0101/SSO1404-like"/>
    <property type="match status" value="1"/>
</dbReference>
<keyword evidence="8 9" id="KW-0051">Antiviral defense</keyword>
<dbReference type="GO" id="GO:0016787">
    <property type="term" value="F:hydrolase activity"/>
    <property type="evidence" value="ECO:0007669"/>
    <property type="project" value="UniProtKB-KW"/>
</dbReference>
<dbReference type="GO" id="GO:0004521">
    <property type="term" value="F:RNA endonuclease activity"/>
    <property type="evidence" value="ECO:0007669"/>
    <property type="project" value="InterPro"/>
</dbReference>
<evidence type="ECO:0000256" key="9">
    <source>
        <dbReference type="HAMAP-Rule" id="MF_01471"/>
    </source>
</evidence>
<keyword evidence="7 9" id="KW-0460">Magnesium</keyword>
<evidence type="ECO:0000313" key="10">
    <source>
        <dbReference type="EMBL" id="TIX50790.1"/>
    </source>
</evidence>
<comment type="cofactor">
    <cofactor evidence="1 9">
        <name>Mg(2+)</name>
        <dbReference type="ChEBI" id="CHEBI:18420"/>
    </cofactor>
</comment>
<comment type="subunit">
    <text evidence="9">Homodimer, forms a heterotetramer with a Cas1 homodimer.</text>
</comment>
<proteinExistence type="inferred from homology"/>
<sequence length="101" mass="12033">MWILVMFDLPVGTKEECRAATKFREYLLGEGFEMSQFSIYARFCSGKEQYEAYVRRIERNLPDKGDVHILGFTDRQYENIIRFNGQSRRRQRKNPGQLALF</sequence>
<evidence type="ECO:0000256" key="8">
    <source>
        <dbReference type="ARBA" id="ARBA00023118"/>
    </source>
</evidence>
<dbReference type="GO" id="GO:0043571">
    <property type="term" value="P:maintenance of CRISPR repeat elements"/>
    <property type="evidence" value="ECO:0007669"/>
    <property type="project" value="UniProtKB-UniRule"/>
</dbReference>
<dbReference type="HAMAP" id="MF_01471">
    <property type="entry name" value="Cas2"/>
    <property type="match status" value="1"/>
</dbReference>
<keyword evidence="11" id="KW-1185">Reference proteome</keyword>
<protein>
    <recommendedName>
        <fullName evidence="9">CRISPR-associated endoribonuclease Cas2</fullName>
        <ecNumber evidence="9">3.1.-.-</ecNumber>
    </recommendedName>
</protein>
<evidence type="ECO:0000256" key="3">
    <source>
        <dbReference type="ARBA" id="ARBA00022722"/>
    </source>
</evidence>
<dbReference type="InterPro" id="IPR019199">
    <property type="entry name" value="Virulence_VapD/CRISPR_Cas2"/>
</dbReference>
<evidence type="ECO:0000256" key="1">
    <source>
        <dbReference type="ARBA" id="ARBA00001946"/>
    </source>
</evidence>
<comment type="similarity">
    <text evidence="2 9">Belongs to the CRISPR-associated endoribonuclease Cas2 protein family.</text>
</comment>
<dbReference type="EMBL" id="SSHH01000002">
    <property type="protein sequence ID" value="TIX50790.1"/>
    <property type="molecule type" value="Genomic_DNA"/>
</dbReference>
<comment type="caution">
    <text evidence="10">The sequence shown here is derived from an EMBL/GenBank/DDBJ whole genome shotgun (WGS) entry which is preliminary data.</text>
</comment>
<name>A0A4T3F3P2_9SPHN</name>
<dbReference type="Pfam" id="PF09827">
    <property type="entry name" value="CRISPR_Cas2"/>
    <property type="match status" value="1"/>
</dbReference>
<keyword evidence="4 9" id="KW-0479">Metal-binding</keyword>
<organism evidence="10 11">
    <name type="scientific">Alteraurantiacibacter aquimixticola</name>
    <dbReference type="NCBI Taxonomy" id="2489173"/>
    <lineage>
        <taxon>Bacteria</taxon>
        <taxon>Pseudomonadati</taxon>
        <taxon>Pseudomonadota</taxon>
        <taxon>Alphaproteobacteria</taxon>
        <taxon>Sphingomonadales</taxon>
        <taxon>Erythrobacteraceae</taxon>
        <taxon>Alteraurantiacibacter</taxon>
    </lineage>
</organism>
<accession>A0A4T3F3P2</accession>
<dbReference type="EC" id="3.1.-.-" evidence="9"/>
<evidence type="ECO:0000256" key="5">
    <source>
        <dbReference type="ARBA" id="ARBA00022759"/>
    </source>
</evidence>
<dbReference type="OrthoDB" id="9791737at2"/>
<feature type="binding site" evidence="9">
    <location>
        <position position="8"/>
    </location>
    <ligand>
        <name>Mg(2+)</name>
        <dbReference type="ChEBI" id="CHEBI:18420"/>
        <note>catalytic</note>
    </ligand>
</feature>
<evidence type="ECO:0000313" key="11">
    <source>
        <dbReference type="Proteomes" id="UP000309389"/>
    </source>
</evidence>
<keyword evidence="5 9" id="KW-0255">Endonuclease</keyword>
<evidence type="ECO:0000256" key="6">
    <source>
        <dbReference type="ARBA" id="ARBA00022801"/>
    </source>
</evidence>
<evidence type="ECO:0000256" key="4">
    <source>
        <dbReference type="ARBA" id="ARBA00022723"/>
    </source>
</evidence>
<dbReference type="Proteomes" id="UP000309389">
    <property type="component" value="Unassembled WGS sequence"/>
</dbReference>
<keyword evidence="3 9" id="KW-0540">Nuclease</keyword>
<evidence type="ECO:0000256" key="2">
    <source>
        <dbReference type="ARBA" id="ARBA00009959"/>
    </source>
</evidence>
<dbReference type="GO" id="GO:0051607">
    <property type="term" value="P:defense response to virus"/>
    <property type="evidence" value="ECO:0007669"/>
    <property type="project" value="UniProtKB-UniRule"/>
</dbReference>
<keyword evidence="6 9" id="KW-0378">Hydrolase</keyword>
<comment type="function">
    <text evidence="9">CRISPR (clustered regularly interspaced short palindromic repeat), is an adaptive immune system that provides protection against mobile genetic elements (viruses, transposable elements and conjugative plasmids). CRISPR clusters contain sequences complementary to antecedent mobile elements and target invading nucleic acids. CRISPR clusters are transcribed and processed into CRISPR RNA (crRNA). Functions as a ssRNA-specific endoribonuclease. Involved in the integration of spacer DNA into the CRISPR cassette.</text>
</comment>
<reference evidence="10 11" key="1">
    <citation type="submission" date="2019-04" db="EMBL/GenBank/DDBJ databases">
        <title>Altererythrobacter aquimixticola sp. nov., isolated from sediment of junction between the ocean and a freshwater spring.</title>
        <authorList>
            <person name="Yoon J.-H."/>
        </authorList>
    </citation>
    <scope>NUCLEOTIDE SEQUENCE [LARGE SCALE GENOMIC DNA]</scope>
    <source>
        <strain evidence="10 11">SSKS-13</strain>
    </source>
</reference>
<dbReference type="NCBIfam" id="TIGR01573">
    <property type="entry name" value="cas2"/>
    <property type="match status" value="1"/>
</dbReference>
<evidence type="ECO:0000256" key="7">
    <source>
        <dbReference type="ARBA" id="ARBA00022842"/>
    </source>
</evidence>
<dbReference type="GO" id="GO:0046872">
    <property type="term" value="F:metal ion binding"/>
    <property type="evidence" value="ECO:0007669"/>
    <property type="project" value="UniProtKB-UniRule"/>
</dbReference>